<dbReference type="Proteomes" id="UP000248311">
    <property type="component" value="Unassembled WGS sequence"/>
</dbReference>
<keyword evidence="3" id="KW-1185">Reference proteome</keyword>
<accession>A0A318SSC9</accession>
<comment type="caution">
    <text evidence="2">The sequence shown here is derived from an EMBL/GenBank/DDBJ whole genome shotgun (WGS) entry which is preliminary data.</text>
</comment>
<feature type="compositionally biased region" description="Polar residues" evidence="1">
    <location>
        <begin position="1"/>
        <end position="19"/>
    </location>
</feature>
<evidence type="ECO:0000313" key="3">
    <source>
        <dbReference type="Proteomes" id="UP000248311"/>
    </source>
</evidence>
<protein>
    <submittedName>
        <fullName evidence="2">Uncharacterized protein</fullName>
    </submittedName>
</protein>
<name>A0A318SSC9_9RHOB</name>
<reference evidence="2 3" key="1">
    <citation type="submission" date="2018-06" db="EMBL/GenBank/DDBJ databases">
        <title>Genomic Encyclopedia of Type Strains, Phase III (KMG-III): the genomes of soil and plant-associated and newly described type strains.</title>
        <authorList>
            <person name="Whitman W."/>
        </authorList>
    </citation>
    <scope>NUCLEOTIDE SEQUENCE [LARGE SCALE GENOMIC DNA]</scope>
    <source>
        <strain evidence="2 3">CECT 9025</strain>
    </source>
</reference>
<feature type="region of interest" description="Disordered" evidence="1">
    <location>
        <begin position="1"/>
        <end position="33"/>
    </location>
</feature>
<proteinExistence type="predicted"/>
<gene>
    <name evidence="2" type="ORF">DFP88_102242</name>
</gene>
<organism evidence="2 3">
    <name type="scientific">Pseudoroseicyclus aestuarii</name>
    <dbReference type="NCBI Taxonomy" id="1795041"/>
    <lineage>
        <taxon>Bacteria</taxon>
        <taxon>Pseudomonadati</taxon>
        <taxon>Pseudomonadota</taxon>
        <taxon>Alphaproteobacteria</taxon>
        <taxon>Rhodobacterales</taxon>
        <taxon>Paracoccaceae</taxon>
        <taxon>Pseudoroseicyclus</taxon>
    </lineage>
</organism>
<dbReference type="EMBL" id="QJTE01000002">
    <property type="protein sequence ID" value="PYE84442.1"/>
    <property type="molecule type" value="Genomic_DNA"/>
</dbReference>
<sequence length="256" mass="29242">MRYTSSGACKSSRYKQPSIQAGGRRARFDRQSQPEKVKGMKAVFRVFLLAQFMGLSPLVAYADETDRIAEILHRQVFDFDGQSLVSEVNGSVEGCKIRLDLERPRACEAGDSYSSTTKYIDVRVLDAVREAAEIRDLSGTPHEILRGSVTYPYRSWYNRVLRFANEQSSQIRDEEYQNFPTDVDSRLRVLSRRYNEEIDPDSFSQSFEVTRYCSGVQIRSPLSSYRFSFYMDPSDSAEFVALLEDISQSCIDEVGS</sequence>
<evidence type="ECO:0000256" key="1">
    <source>
        <dbReference type="SAM" id="MobiDB-lite"/>
    </source>
</evidence>
<evidence type="ECO:0000313" key="2">
    <source>
        <dbReference type="EMBL" id="PYE84442.1"/>
    </source>
</evidence>
<dbReference type="AlphaFoldDB" id="A0A318SSC9"/>